<organism evidence="1 2">
    <name type="scientific">Candidatus Methanodesulfokora washburnensis</name>
    <dbReference type="NCBI Taxonomy" id="2478471"/>
    <lineage>
        <taxon>Archaea</taxon>
        <taxon>Thermoproteota</taxon>
        <taxon>Candidatus Korarchaeia</taxon>
        <taxon>Candidatus Korarchaeia incertae sedis</taxon>
        <taxon>Candidatus Methanodesulfokora</taxon>
    </lineage>
</organism>
<proteinExistence type="predicted"/>
<keyword evidence="2" id="KW-1185">Reference proteome</keyword>
<dbReference type="PANTHER" id="PTHR30595:SF6">
    <property type="entry name" value="SCHLAFEN ALBA-2 DOMAIN-CONTAINING PROTEIN"/>
    <property type="match status" value="1"/>
</dbReference>
<gene>
    <name evidence="1" type="ORF">D6D85_02215</name>
</gene>
<dbReference type="Proteomes" id="UP000277582">
    <property type="component" value="Unassembled WGS sequence"/>
</dbReference>
<dbReference type="Pfam" id="PF13749">
    <property type="entry name" value="HATPase_c_4"/>
    <property type="match status" value="1"/>
</dbReference>
<dbReference type="InterPro" id="IPR038475">
    <property type="entry name" value="RecG_C_sf"/>
</dbReference>
<accession>A0A429GV52</accession>
<evidence type="ECO:0000313" key="1">
    <source>
        <dbReference type="EMBL" id="RSN77659.1"/>
    </source>
</evidence>
<reference evidence="1 2" key="1">
    <citation type="submission" date="2018-10" db="EMBL/GenBank/DDBJ databases">
        <title>Co-occurring genomic capacity for anaerobic methane metabolism and dissimilatory sulfite reduction discovered in the Korarchaeota.</title>
        <authorList>
            <person name="Mckay L.J."/>
            <person name="Dlakic M."/>
            <person name="Fields M.W."/>
            <person name="Delmont T.O."/>
            <person name="Eren A.M."/>
            <person name="Jay Z.J."/>
            <person name="Klingelsmith K.B."/>
            <person name="Rusch D.B."/>
            <person name="Inskeep W.P."/>
        </authorList>
    </citation>
    <scope>NUCLEOTIDE SEQUENCE [LARGE SCALE GENOMIC DNA]</scope>
    <source>
        <strain evidence="1 2">MDKW</strain>
    </source>
</reference>
<dbReference type="Gene3D" id="3.30.565.60">
    <property type="match status" value="1"/>
</dbReference>
<evidence type="ECO:0000313" key="2">
    <source>
        <dbReference type="Proteomes" id="UP000277582"/>
    </source>
</evidence>
<comment type="caution">
    <text evidence="1">The sequence shown here is derived from an EMBL/GenBank/DDBJ whole genome shotgun (WGS) entry which is preliminary data.</text>
</comment>
<name>A0A429GV52_9CREN</name>
<dbReference type="OrthoDB" id="114576at2157"/>
<dbReference type="AlphaFoldDB" id="A0A429GV52"/>
<dbReference type="PANTHER" id="PTHR30595">
    <property type="entry name" value="GLPR-RELATED TRANSCRIPTIONAL REPRESSOR"/>
    <property type="match status" value="1"/>
</dbReference>
<dbReference type="EMBL" id="RCOS01000030">
    <property type="protein sequence ID" value="RSN77659.1"/>
    <property type="molecule type" value="Genomic_DNA"/>
</dbReference>
<protein>
    <submittedName>
        <fullName evidence="1">Uncharacterized protein</fullName>
    </submittedName>
</protein>
<sequence>MLERNSFLTPIRILIFSNRVEFHSPGRLPNTVSIESIRMGASHVLRNPRIYSFFVRMGLVTDIGSGVARIIKLVKESTGKDVILEETEGEFILVMPRRGQ</sequence>
<dbReference type="RefSeq" id="WP_125670434.1">
    <property type="nucleotide sequence ID" value="NZ_RCOS01000030.1"/>
</dbReference>